<dbReference type="RefSeq" id="WP_343781692.1">
    <property type="nucleotide sequence ID" value="NZ_BAAACZ010000005.1"/>
</dbReference>
<dbReference type="PANTHER" id="PTHR43509">
    <property type="match status" value="1"/>
</dbReference>
<evidence type="ECO:0000256" key="7">
    <source>
        <dbReference type="ARBA" id="ARBA00049370"/>
    </source>
</evidence>
<dbReference type="SUPFAM" id="SSF88697">
    <property type="entry name" value="PUA domain-like"/>
    <property type="match status" value="1"/>
</dbReference>
<evidence type="ECO:0000256" key="1">
    <source>
        <dbReference type="ARBA" id="ARBA00005048"/>
    </source>
</evidence>
<keyword evidence="3 8" id="KW-0548">Nucleotidyltransferase</keyword>
<sequence length="377" mass="42631">MTISPHGGKLINLIDSSVELKRIDKTITIDKMAASDLELLATGAYSPLNGFLNRDDYESVIHNMRLANGLVWSIPITLPVTKEIAKTIKTGEVIKLNYNGKIYGTLRVSDKYIPDKILEAKLVYQTTDLNHPGVNKLISRGSVYLAGEITVTQDIKSLHPFKTDHLTPRETRQLFQSKGWDTIVGFQTRNPVHRAHEYIQKSALETIDGLFLHPLVGETKQDDLPADVRMESYHVLLENYYPKNRVSLGIFPAAMRYAGPREAIFHALIRRNYGCTHFIIGRDHAGVGNYYGSYDAQHIFKQFERSELGIKPLFFEHAFYCKQCHTMATKKTCPHNKSKHLQLSGTKVREMLKSGVKPPQEISRLEVAQSLIDGLSK</sequence>
<dbReference type="Gene3D" id="3.10.400.10">
    <property type="entry name" value="Sulfate adenylyltransferase"/>
    <property type="match status" value="1"/>
</dbReference>
<comment type="pathway">
    <text evidence="1 8">Sulfur metabolism; hydrogen sulfide biosynthesis; sulfite from sulfate: step 1/3.</text>
</comment>
<dbReference type="NCBIfam" id="TIGR00339">
    <property type="entry name" value="sopT"/>
    <property type="match status" value="1"/>
</dbReference>
<evidence type="ECO:0000256" key="2">
    <source>
        <dbReference type="ARBA" id="ARBA00022679"/>
    </source>
</evidence>
<reference evidence="11 12" key="1">
    <citation type="journal article" date="2019" name="Int. J. Syst. Evol. Microbiol.">
        <title>The Global Catalogue of Microorganisms (GCM) 10K type strain sequencing project: providing services to taxonomists for standard genome sequencing and annotation.</title>
        <authorList>
            <consortium name="The Broad Institute Genomics Platform"/>
            <consortium name="The Broad Institute Genome Sequencing Center for Infectious Disease"/>
            <person name="Wu L."/>
            <person name="Ma J."/>
        </authorList>
    </citation>
    <scope>NUCLEOTIDE SEQUENCE [LARGE SCALE GENOMIC DNA]</scope>
    <source>
        <strain evidence="11 12">JCM 14193</strain>
    </source>
</reference>
<keyword evidence="12" id="KW-1185">Reference proteome</keyword>
<evidence type="ECO:0000259" key="10">
    <source>
        <dbReference type="Pfam" id="PF14306"/>
    </source>
</evidence>
<keyword evidence="5 8" id="KW-0067">ATP-binding</keyword>
<accession>A0ABN0ZPK2</accession>
<dbReference type="Pfam" id="PF01747">
    <property type="entry name" value="ATP-sulfurylase"/>
    <property type="match status" value="1"/>
</dbReference>
<evidence type="ECO:0000256" key="8">
    <source>
        <dbReference type="HAMAP-Rule" id="MF_00066"/>
    </source>
</evidence>
<dbReference type="NCBIfam" id="NF003166">
    <property type="entry name" value="PRK04149.1"/>
    <property type="match status" value="1"/>
</dbReference>
<evidence type="ECO:0000256" key="3">
    <source>
        <dbReference type="ARBA" id="ARBA00022695"/>
    </source>
</evidence>
<dbReference type="Pfam" id="PF14306">
    <property type="entry name" value="PUA_2"/>
    <property type="match status" value="1"/>
</dbReference>
<dbReference type="GO" id="GO:0016779">
    <property type="term" value="F:nucleotidyltransferase activity"/>
    <property type="evidence" value="ECO:0007669"/>
    <property type="project" value="UniProtKB-KW"/>
</dbReference>
<dbReference type="Proteomes" id="UP001500740">
    <property type="component" value="Unassembled WGS sequence"/>
</dbReference>
<feature type="domain" description="Sulphate adenylyltransferase catalytic" evidence="9">
    <location>
        <begin position="166"/>
        <end position="372"/>
    </location>
</feature>
<dbReference type="EMBL" id="BAAACZ010000005">
    <property type="protein sequence ID" value="GAA0453993.1"/>
    <property type="molecule type" value="Genomic_DNA"/>
</dbReference>
<comment type="caution">
    <text evidence="11">The sequence shown here is derived from an EMBL/GenBank/DDBJ whole genome shotgun (WGS) entry which is preliminary data.</text>
</comment>
<organism evidence="11 12">
    <name type="scientific">Alkalibacillus silvisoli</name>
    <dbReference type="NCBI Taxonomy" id="392823"/>
    <lineage>
        <taxon>Bacteria</taxon>
        <taxon>Bacillati</taxon>
        <taxon>Bacillota</taxon>
        <taxon>Bacilli</taxon>
        <taxon>Bacillales</taxon>
        <taxon>Bacillaceae</taxon>
        <taxon>Alkalibacillus</taxon>
    </lineage>
</organism>
<feature type="domain" description="ATP-sulfurylase PUA-like" evidence="10">
    <location>
        <begin position="3"/>
        <end position="153"/>
    </location>
</feature>
<evidence type="ECO:0000313" key="11">
    <source>
        <dbReference type="EMBL" id="GAA0453993.1"/>
    </source>
</evidence>
<dbReference type="HAMAP" id="MF_00066">
    <property type="entry name" value="Sulf_adenylyltr"/>
    <property type="match status" value="1"/>
</dbReference>
<dbReference type="InterPro" id="IPR024951">
    <property type="entry name" value="Sulfurylase_cat_dom"/>
</dbReference>
<dbReference type="SUPFAM" id="SSF52374">
    <property type="entry name" value="Nucleotidylyl transferase"/>
    <property type="match status" value="1"/>
</dbReference>
<dbReference type="Gene3D" id="3.40.50.620">
    <property type="entry name" value="HUPs"/>
    <property type="match status" value="1"/>
</dbReference>
<evidence type="ECO:0000259" key="9">
    <source>
        <dbReference type="Pfam" id="PF01747"/>
    </source>
</evidence>
<dbReference type="EC" id="2.7.7.4" evidence="8"/>
<evidence type="ECO:0000256" key="6">
    <source>
        <dbReference type="ARBA" id="ARBA00037980"/>
    </source>
</evidence>
<keyword evidence="4 8" id="KW-0547">Nucleotide-binding</keyword>
<comment type="catalytic activity">
    <reaction evidence="7 8">
        <text>sulfate + ATP + H(+) = adenosine 5'-phosphosulfate + diphosphate</text>
        <dbReference type="Rhea" id="RHEA:18133"/>
        <dbReference type="ChEBI" id="CHEBI:15378"/>
        <dbReference type="ChEBI" id="CHEBI:16189"/>
        <dbReference type="ChEBI" id="CHEBI:30616"/>
        <dbReference type="ChEBI" id="CHEBI:33019"/>
        <dbReference type="ChEBI" id="CHEBI:58243"/>
        <dbReference type="EC" id="2.7.7.4"/>
    </reaction>
</comment>
<name>A0ABN0ZPK2_9BACI</name>
<dbReference type="InterPro" id="IPR025980">
    <property type="entry name" value="ATP-Sase_PUA-like_dom"/>
</dbReference>
<gene>
    <name evidence="8 11" type="primary">sat</name>
    <name evidence="11" type="ORF">GCM10008935_06010</name>
</gene>
<dbReference type="PANTHER" id="PTHR43509:SF1">
    <property type="entry name" value="SULFATE ADENYLYLTRANSFERASE"/>
    <property type="match status" value="1"/>
</dbReference>
<keyword evidence="2 8" id="KW-0808">Transferase</keyword>
<dbReference type="InterPro" id="IPR020792">
    <property type="entry name" value="SO4_adenylyltransferase_pro"/>
</dbReference>
<comment type="similarity">
    <text evidence="6 8">Belongs to the sulfate adenylyltransferase family.</text>
</comment>
<evidence type="ECO:0000256" key="5">
    <source>
        <dbReference type="ARBA" id="ARBA00022840"/>
    </source>
</evidence>
<evidence type="ECO:0000313" key="12">
    <source>
        <dbReference type="Proteomes" id="UP001500740"/>
    </source>
</evidence>
<protein>
    <recommendedName>
        <fullName evidence="8">Sulfate adenylyltransferase</fullName>
        <ecNumber evidence="8">2.7.7.4</ecNumber>
    </recommendedName>
    <alternativeName>
        <fullName evidence="8">ATP-sulfurylase</fullName>
    </alternativeName>
    <alternativeName>
        <fullName evidence="8">Sulfate adenylate transferase</fullName>
        <shortName evidence="8">SAT</shortName>
    </alternativeName>
</protein>
<dbReference type="InterPro" id="IPR002650">
    <property type="entry name" value="Sulphate_adenylyltransferase"/>
</dbReference>
<evidence type="ECO:0000256" key="4">
    <source>
        <dbReference type="ARBA" id="ARBA00022741"/>
    </source>
</evidence>
<dbReference type="InterPro" id="IPR014729">
    <property type="entry name" value="Rossmann-like_a/b/a_fold"/>
</dbReference>
<dbReference type="CDD" id="cd00517">
    <property type="entry name" value="ATPS"/>
    <property type="match status" value="1"/>
</dbReference>
<proteinExistence type="inferred from homology"/>
<dbReference type="InterPro" id="IPR015947">
    <property type="entry name" value="PUA-like_sf"/>
</dbReference>